<dbReference type="OrthoDB" id="9770183at2"/>
<reference evidence="3 4" key="1">
    <citation type="submission" date="2019-02" db="EMBL/GenBank/DDBJ databases">
        <title>Deep-cultivation of Planctomycetes and their phenomic and genomic characterization uncovers novel biology.</title>
        <authorList>
            <person name="Wiegand S."/>
            <person name="Jogler M."/>
            <person name="Boedeker C."/>
            <person name="Pinto D."/>
            <person name="Vollmers J."/>
            <person name="Rivas-Marin E."/>
            <person name="Kohn T."/>
            <person name="Peeters S.H."/>
            <person name="Heuer A."/>
            <person name="Rast P."/>
            <person name="Oberbeckmann S."/>
            <person name="Bunk B."/>
            <person name="Jeske O."/>
            <person name="Meyerdierks A."/>
            <person name="Storesund J.E."/>
            <person name="Kallscheuer N."/>
            <person name="Luecker S."/>
            <person name="Lage O.M."/>
            <person name="Pohl T."/>
            <person name="Merkel B.J."/>
            <person name="Hornburger P."/>
            <person name="Mueller R.-W."/>
            <person name="Bruemmer F."/>
            <person name="Labrenz M."/>
            <person name="Spormann A.M."/>
            <person name="Op Den Camp H."/>
            <person name="Overmann J."/>
            <person name="Amann R."/>
            <person name="Jetten M.S.M."/>
            <person name="Mascher T."/>
            <person name="Medema M.H."/>
            <person name="Devos D.P."/>
            <person name="Kaster A.-K."/>
            <person name="Ovreas L."/>
            <person name="Rohde M."/>
            <person name="Galperin M.Y."/>
            <person name="Jogler C."/>
        </authorList>
    </citation>
    <scope>NUCLEOTIDE SEQUENCE [LARGE SCALE GENOMIC DNA]</scope>
    <source>
        <strain evidence="3 4">CA13</strain>
    </source>
</reference>
<feature type="chain" id="PRO_5023100256" evidence="1">
    <location>
        <begin position="25"/>
        <end position="399"/>
    </location>
</feature>
<feature type="domain" description="Beta-lactamase-related" evidence="2">
    <location>
        <begin position="39"/>
        <end position="388"/>
    </location>
</feature>
<dbReference type="EMBL" id="SJPJ01000001">
    <property type="protein sequence ID" value="TWT82208.1"/>
    <property type="molecule type" value="Genomic_DNA"/>
</dbReference>
<dbReference type="PANTHER" id="PTHR43283:SF3">
    <property type="entry name" value="BETA-LACTAMASE FAMILY PROTEIN (AFU_ORTHOLOGUE AFUA_5G07500)"/>
    <property type="match status" value="1"/>
</dbReference>
<keyword evidence="4" id="KW-1185">Reference proteome</keyword>
<keyword evidence="1" id="KW-0732">Signal</keyword>
<dbReference type="EC" id="3.1.1.-" evidence="3"/>
<dbReference type="GO" id="GO:0016787">
    <property type="term" value="F:hydrolase activity"/>
    <property type="evidence" value="ECO:0007669"/>
    <property type="project" value="UniProtKB-KW"/>
</dbReference>
<organism evidence="3 4">
    <name type="scientific">Novipirellula herctigrandis</name>
    <dbReference type="NCBI Taxonomy" id="2527986"/>
    <lineage>
        <taxon>Bacteria</taxon>
        <taxon>Pseudomonadati</taxon>
        <taxon>Planctomycetota</taxon>
        <taxon>Planctomycetia</taxon>
        <taxon>Pirellulales</taxon>
        <taxon>Pirellulaceae</taxon>
        <taxon>Novipirellula</taxon>
    </lineage>
</organism>
<dbReference type="InterPro" id="IPR012338">
    <property type="entry name" value="Beta-lactam/transpept-like"/>
</dbReference>
<sequence precursor="true">MTHIRSSAICALAFGCLVPFIASAQEAAPKKTAPTVAAIDKAMEAYVESGEISGAVTLVGHDGKIAHYGAVGLADIDADKPMVRFSLFSIASMTKPIVATAVMMLQEEGKLSVDDKVSQYIPAFATAKLKNGESPSREITIRDLLTHTSGLAGDQVFAGSLKDAVDEIAMRPRAFDPGTMWKYSPGLNVAGRIVEIVSDQPLDAFLNERIFEPLGMKNTTFFPDAKRQMRVATLYGPGESSLTPVNNRITEHSADASEGKTQGPNPSGGLFSAGRDMFLFYQMVLNGGQFRGTRYLSKDSVEQMTSLQTEELVTGFTPGNGWGLGWCIVREPQGVSETLSPGTFGHGGAFGTQGWVDPKTKTVYVLMIQRTGLPNSDDSDIRAAFQTAANESLGIQPTK</sequence>
<keyword evidence="3" id="KW-0378">Hydrolase</keyword>
<dbReference type="InterPro" id="IPR001466">
    <property type="entry name" value="Beta-lactam-related"/>
</dbReference>
<comment type="caution">
    <text evidence="3">The sequence shown here is derived from an EMBL/GenBank/DDBJ whole genome shotgun (WGS) entry which is preliminary data.</text>
</comment>
<dbReference type="InterPro" id="IPR050789">
    <property type="entry name" value="Diverse_Enzym_Activities"/>
</dbReference>
<dbReference type="PROSITE" id="PS51257">
    <property type="entry name" value="PROKAR_LIPOPROTEIN"/>
    <property type="match status" value="1"/>
</dbReference>
<gene>
    <name evidence="3" type="primary">estB</name>
    <name evidence="3" type="ORF">CA13_36690</name>
</gene>
<feature type="signal peptide" evidence="1">
    <location>
        <begin position="1"/>
        <end position="24"/>
    </location>
</feature>
<dbReference type="AlphaFoldDB" id="A0A5C5Z4E4"/>
<evidence type="ECO:0000259" key="2">
    <source>
        <dbReference type="Pfam" id="PF00144"/>
    </source>
</evidence>
<name>A0A5C5Z4E4_9BACT</name>
<dbReference type="Pfam" id="PF00144">
    <property type="entry name" value="Beta-lactamase"/>
    <property type="match status" value="1"/>
</dbReference>
<protein>
    <submittedName>
        <fullName evidence="3">Esterase EstB</fullName>
        <ecNumber evidence="3">3.1.1.-</ecNumber>
    </submittedName>
</protein>
<dbReference type="SUPFAM" id="SSF56601">
    <property type="entry name" value="beta-lactamase/transpeptidase-like"/>
    <property type="match status" value="1"/>
</dbReference>
<dbReference type="Proteomes" id="UP000315010">
    <property type="component" value="Unassembled WGS sequence"/>
</dbReference>
<accession>A0A5C5Z4E4</accession>
<evidence type="ECO:0000256" key="1">
    <source>
        <dbReference type="SAM" id="SignalP"/>
    </source>
</evidence>
<dbReference type="RefSeq" id="WP_146398570.1">
    <property type="nucleotide sequence ID" value="NZ_SJPJ01000001.1"/>
</dbReference>
<evidence type="ECO:0000313" key="3">
    <source>
        <dbReference type="EMBL" id="TWT82208.1"/>
    </source>
</evidence>
<dbReference type="Gene3D" id="3.40.710.10">
    <property type="entry name" value="DD-peptidase/beta-lactamase superfamily"/>
    <property type="match status" value="1"/>
</dbReference>
<dbReference type="PANTHER" id="PTHR43283">
    <property type="entry name" value="BETA-LACTAMASE-RELATED"/>
    <property type="match status" value="1"/>
</dbReference>
<evidence type="ECO:0000313" key="4">
    <source>
        <dbReference type="Proteomes" id="UP000315010"/>
    </source>
</evidence>
<proteinExistence type="predicted"/>